<comment type="similarity">
    <text evidence="6">Belongs to the dolichyldiphosphatase family.</text>
</comment>
<dbReference type="GO" id="GO:0005789">
    <property type="term" value="C:endoplasmic reticulum membrane"/>
    <property type="evidence" value="ECO:0007669"/>
    <property type="project" value="UniProtKB-SubCell"/>
</dbReference>
<dbReference type="InterPro" id="IPR000326">
    <property type="entry name" value="PAP2/HPO"/>
</dbReference>
<dbReference type="GO" id="GO:0006487">
    <property type="term" value="P:protein N-linked glycosylation"/>
    <property type="evidence" value="ECO:0007669"/>
    <property type="project" value="UniProtKB-UniRule"/>
</dbReference>
<feature type="transmembrane region" description="Helical" evidence="6">
    <location>
        <begin position="25"/>
        <end position="49"/>
    </location>
</feature>
<evidence type="ECO:0000256" key="5">
    <source>
        <dbReference type="ARBA" id="ARBA00023136"/>
    </source>
</evidence>
<evidence type="ECO:0000313" key="9">
    <source>
        <dbReference type="Proteomes" id="UP000240760"/>
    </source>
</evidence>
<dbReference type="InterPro" id="IPR036938">
    <property type="entry name" value="PAP2/HPO_sf"/>
</dbReference>
<dbReference type="SMART" id="SM00014">
    <property type="entry name" value="acidPPc"/>
    <property type="match status" value="1"/>
</dbReference>
<dbReference type="PANTHER" id="PTHR11247:SF1">
    <property type="entry name" value="DOLICHYLDIPHOSPHATASE 1"/>
    <property type="match status" value="1"/>
</dbReference>
<feature type="transmembrane region" description="Helical" evidence="6">
    <location>
        <begin position="179"/>
        <end position="198"/>
    </location>
</feature>
<keyword evidence="6" id="KW-0256">Endoplasmic reticulum</keyword>
<dbReference type="InterPro" id="IPR039667">
    <property type="entry name" value="Dolichyldiphosphatase_PAP2"/>
</dbReference>
<protein>
    <recommendedName>
        <fullName evidence="6">Dolichyldiphosphatase</fullName>
        <ecNumber evidence="6">3.6.1.43</ecNumber>
    </recommendedName>
</protein>
<evidence type="ECO:0000259" key="7">
    <source>
        <dbReference type="SMART" id="SM00014"/>
    </source>
</evidence>
<evidence type="ECO:0000313" key="8">
    <source>
        <dbReference type="EMBL" id="PTB79702.1"/>
    </source>
</evidence>
<sequence>MDSDDYTSTLASLSVTHVYYDPNDYVSLLCAYLALLPQALCVVYATLIFSTREAEICLAFAGQLACEALNFLLKRIIKEERPRRIHGKGYGMPSSHAQFVAFWSVSLALFLLVRHKPRPQQQQRHTKLNSLSSLRNSINVWEGGRPWSLPERLAVSLAGLLVAAATAWSRIYLNYHTATQVLVGVAAGVVFALVWFVATELLRRTGWLAWGLELPPAKMLRIRDLVVEEDMCQAGWEKWEEKKKRKETKTN</sequence>
<accession>A0A2T4CDU9</accession>
<proteinExistence type="inferred from homology"/>
<keyword evidence="2 6" id="KW-0812">Transmembrane</keyword>
<dbReference type="STRING" id="983965.A0A2T4CDU9"/>
<gene>
    <name evidence="8" type="ORF">M440DRAFT_1398987</name>
</gene>
<dbReference type="Gene3D" id="1.20.144.10">
    <property type="entry name" value="Phosphatidic acid phosphatase type 2/haloperoxidase"/>
    <property type="match status" value="1"/>
</dbReference>
<keyword evidence="4 6" id="KW-1133">Transmembrane helix</keyword>
<organism evidence="8 9">
    <name type="scientific">Trichoderma longibrachiatum ATCC 18648</name>
    <dbReference type="NCBI Taxonomy" id="983965"/>
    <lineage>
        <taxon>Eukaryota</taxon>
        <taxon>Fungi</taxon>
        <taxon>Dikarya</taxon>
        <taxon>Ascomycota</taxon>
        <taxon>Pezizomycotina</taxon>
        <taxon>Sordariomycetes</taxon>
        <taxon>Hypocreomycetidae</taxon>
        <taxon>Hypocreales</taxon>
        <taxon>Hypocreaceae</taxon>
        <taxon>Trichoderma</taxon>
    </lineage>
</organism>
<evidence type="ECO:0000256" key="2">
    <source>
        <dbReference type="ARBA" id="ARBA00022692"/>
    </source>
</evidence>
<keyword evidence="5 6" id="KW-0472">Membrane</keyword>
<comment type="catalytic activity">
    <reaction evidence="6">
        <text>a di-trans,poly-cis-dolichyl diphosphate + H2O = a di-trans,poly-cis-dolichyl phosphate + phosphate + H(+)</text>
        <dbReference type="Rhea" id="RHEA:14385"/>
        <dbReference type="Rhea" id="RHEA-COMP:19498"/>
        <dbReference type="Rhea" id="RHEA-COMP:19506"/>
        <dbReference type="ChEBI" id="CHEBI:15377"/>
        <dbReference type="ChEBI" id="CHEBI:15378"/>
        <dbReference type="ChEBI" id="CHEBI:43474"/>
        <dbReference type="ChEBI" id="CHEBI:57497"/>
        <dbReference type="ChEBI" id="CHEBI:57683"/>
        <dbReference type="EC" id="3.6.1.43"/>
    </reaction>
</comment>
<comment type="pathway">
    <text evidence="6">Protein modification; protein glycosylation.</text>
</comment>
<dbReference type="Pfam" id="PF01569">
    <property type="entry name" value="PAP2"/>
    <property type="match status" value="1"/>
</dbReference>
<comment type="subcellular location">
    <subcellularLocation>
        <location evidence="6">Endoplasmic reticulum membrane</location>
        <topology evidence="6">Multi-pass membrane protein</topology>
    </subcellularLocation>
    <subcellularLocation>
        <location evidence="1">Membrane</location>
        <topology evidence="1">Multi-pass membrane protein</topology>
    </subcellularLocation>
</comment>
<feature type="transmembrane region" description="Helical" evidence="6">
    <location>
        <begin position="97"/>
        <end position="114"/>
    </location>
</feature>
<evidence type="ECO:0000256" key="1">
    <source>
        <dbReference type="ARBA" id="ARBA00004141"/>
    </source>
</evidence>
<comment type="function">
    <text evidence="6">Required for efficient N-glycosylation. Necessary for maintaining optimal levels of dolichol-linked oligosaccharides. Hydrolyzes dolichyl pyrophosphate at a very high rate and dolichyl monophosphate at a much lower rate. Does not act on phosphatidate.</text>
</comment>
<dbReference type="PANTHER" id="PTHR11247">
    <property type="entry name" value="PALMITOYL-PROTEIN THIOESTERASE/DOLICHYLDIPHOSPHATASE 1"/>
    <property type="match status" value="1"/>
</dbReference>
<dbReference type="EC" id="3.6.1.43" evidence="6"/>
<feature type="domain" description="Phosphatidic acid phosphatase type 2/haloperoxidase" evidence="7">
    <location>
        <begin position="56"/>
        <end position="196"/>
    </location>
</feature>
<dbReference type="OrthoDB" id="302705at2759"/>
<name>A0A2T4CDU9_TRILO</name>
<dbReference type="EMBL" id="KZ679128">
    <property type="protein sequence ID" value="PTB79702.1"/>
    <property type="molecule type" value="Genomic_DNA"/>
</dbReference>
<evidence type="ECO:0000256" key="6">
    <source>
        <dbReference type="RuleBase" id="RU367078"/>
    </source>
</evidence>
<dbReference type="CDD" id="cd03382">
    <property type="entry name" value="PAP2_dolichyldiphosphatase"/>
    <property type="match status" value="1"/>
</dbReference>
<dbReference type="SUPFAM" id="SSF48317">
    <property type="entry name" value="Acid phosphatase/Vanadium-dependent haloperoxidase"/>
    <property type="match status" value="1"/>
</dbReference>
<evidence type="ECO:0000256" key="3">
    <source>
        <dbReference type="ARBA" id="ARBA00022801"/>
    </source>
</evidence>
<dbReference type="GO" id="GO:0047874">
    <property type="term" value="F:dolichyldiphosphatase activity"/>
    <property type="evidence" value="ECO:0007669"/>
    <property type="project" value="UniProtKB-UniRule"/>
</dbReference>
<reference evidence="8 9" key="1">
    <citation type="submission" date="2016-07" db="EMBL/GenBank/DDBJ databases">
        <title>Multiple horizontal gene transfer events from other fungi enriched the ability of initially mycotrophic Trichoderma (Ascomycota) to feed on dead plant biomass.</title>
        <authorList>
            <consortium name="DOE Joint Genome Institute"/>
            <person name="Aerts A."/>
            <person name="Atanasova L."/>
            <person name="Chenthamara K."/>
            <person name="Zhang J."/>
            <person name="Grujic M."/>
            <person name="Henrissat B."/>
            <person name="Kuo A."/>
            <person name="Salamov A."/>
            <person name="Lipzen A."/>
            <person name="Labutti K."/>
            <person name="Barry K."/>
            <person name="Miao Y."/>
            <person name="Rahimi M.J."/>
            <person name="Shen Q."/>
            <person name="Grigoriev I.V."/>
            <person name="Kubicek C.P."/>
            <person name="Druzhinina I.S."/>
        </authorList>
    </citation>
    <scope>NUCLEOTIDE SEQUENCE [LARGE SCALE GENOMIC DNA]</scope>
    <source>
        <strain evidence="8 9">ATCC 18648</strain>
    </source>
</reference>
<keyword evidence="3 6" id="KW-0378">Hydrolase</keyword>
<dbReference type="AlphaFoldDB" id="A0A2T4CDU9"/>
<dbReference type="UniPathway" id="UPA00378"/>
<keyword evidence="9" id="KW-1185">Reference proteome</keyword>
<feature type="transmembrane region" description="Helical" evidence="6">
    <location>
        <begin position="153"/>
        <end position="173"/>
    </location>
</feature>
<dbReference type="GO" id="GO:0008610">
    <property type="term" value="P:lipid biosynthetic process"/>
    <property type="evidence" value="ECO:0007669"/>
    <property type="project" value="TreeGrafter"/>
</dbReference>
<dbReference type="Proteomes" id="UP000240760">
    <property type="component" value="Unassembled WGS sequence"/>
</dbReference>
<evidence type="ECO:0000256" key="4">
    <source>
        <dbReference type="ARBA" id="ARBA00022989"/>
    </source>
</evidence>